<dbReference type="EMBL" id="RRYP01016942">
    <property type="protein sequence ID" value="TNV74481.1"/>
    <property type="molecule type" value="Genomic_DNA"/>
</dbReference>
<sequence>MISLQDVYSCCYISQSVALSIPVMGRYIMVSSLNHLTTIASLPKPPNISRQEQATRDIDQKRESRGTHQNSIPQDRWRRTFSIQAGVRRASASERQRARIAVVVTCSPNERTVLSVSSTTVRIAPAPAIPGTARGKTARCSGVASGGMEAASSVTLPSTIFSPNSNRISEPAS</sequence>
<evidence type="ECO:0000256" key="1">
    <source>
        <dbReference type="SAM" id="MobiDB-lite"/>
    </source>
</evidence>
<name>A0A8J8SY14_HALGN</name>
<accession>A0A8J8SY14</accession>
<protein>
    <submittedName>
        <fullName evidence="2">Uncharacterized protein</fullName>
    </submittedName>
</protein>
<feature type="compositionally biased region" description="Basic and acidic residues" evidence="1">
    <location>
        <begin position="53"/>
        <end position="66"/>
    </location>
</feature>
<reference evidence="2" key="1">
    <citation type="submission" date="2019-06" db="EMBL/GenBank/DDBJ databases">
        <authorList>
            <person name="Zheng W."/>
        </authorList>
    </citation>
    <scope>NUCLEOTIDE SEQUENCE</scope>
    <source>
        <strain evidence="2">QDHG01</strain>
    </source>
</reference>
<dbReference type="Proteomes" id="UP000785679">
    <property type="component" value="Unassembled WGS sequence"/>
</dbReference>
<keyword evidence="3" id="KW-1185">Reference proteome</keyword>
<evidence type="ECO:0000313" key="2">
    <source>
        <dbReference type="EMBL" id="TNV74481.1"/>
    </source>
</evidence>
<evidence type="ECO:0000313" key="3">
    <source>
        <dbReference type="Proteomes" id="UP000785679"/>
    </source>
</evidence>
<gene>
    <name evidence="2" type="ORF">FGO68_gene13988</name>
</gene>
<dbReference type="AlphaFoldDB" id="A0A8J8SY14"/>
<feature type="region of interest" description="Disordered" evidence="1">
    <location>
        <begin position="41"/>
        <end position="75"/>
    </location>
</feature>
<organism evidence="2 3">
    <name type="scientific">Halteria grandinella</name>
    <dbReference type="NCBI Taxonomy" id="5974"/>
    <lineage>
        <taxon>Eukaryota</taxon>
        <taxon>Sar</taxon>
        <taxon>Alveolata</taxon>
        <taxon>Ciliophora</taxon>
        <taxon>Intramacronucleata</taxon>
        <taxon>Spirotrichea</taxon>
        <taxon>Stichotrichia</taxon>
        <taxon>Sporadotrichida</taxon>
        <taxon>Halteriidae</taxon>
        <taxon>Halteria</taxon>
    </lineage>
</organism>
<comment type="caution">
    <text evidence="2">The sequence shown here is derived from an EMBL/GenBank/DDBJ whole genome shotgun (WGS) entry which is preliminary data.</text>
</comment>
<proteinExistence type="predicted"/>